<name>A0ABV5N8R5_9ACTN</name>
<organism evidence="8 9">
    <name type="scientific">Streptomyces cinereospinus</name>
    <dbReference type="NCBI Taxonomy" id="285561"/>
    <lineage>
        <taxon>Bacteria</taxon>
        <taxon>Bacillati</taxon>
        <taxon>Actinomycetota</taxon>
        <taxon>Actinomycetes</taxon>
        <taxon>Kitasatosporales</taxon>
        <taxon>Streptomycetaceae</taxon>
        <taxon>Streptomyces</taxon>
    </lineage>
</organism>
<proteinExistence type="predicted"/>
<comment type="subcellular location">
    <subcellularLocation>
        <location evidence="1">Membrane</location>
        <topology evidence="1">Multi-pass membrane protein</topology>
    </subcellularLocation>
</comment>
<keyword evidence="3 6" id="KW-1133">Transmembrane helix</keyword>
<protein>
    <submittedName>
        <fullName evidence="8">RDD family protein</fullName>
    </submittedName>
</protein>
<keyword evidence="2 6" id="KW-0812">Transmembrane</keyword>
<dbReference type="PANTHER" id="PTHR38480">
    <property type="entry name" value="SLR0254 PROTEIN"/>
    <property type="match status" value="1"/>
</dbReference>
<dbReference type="PANTHER" id="PTHR38480:SF1">
    <property type="entry name" value="SLR0254 PROTEIN"/>
    <property type="match status" value="1"/>
</dbReference>
<keyword evidence="9" id="KW-1185">Reference proteome</keyword>
<dbReference type="RefSeq" id="WP_381349670.1">
    <property type="nucleotide sequence ID" value="NZ_JBHMCY010000075.1"/>
</dbReference>
<evidence type="ECO:0000313" key="8">
    <source>
        <dbReference type="EMBL" id="MFB9466669.1"/>
    </source>
</evidence>
<evidence type="ECO:0000256" key="5">
    <source>
        <dbReference type="SAM" id="MobiDB-lite"/>
    </source>
</evidence>
<feature type="domain" description="RDD" evidence="7">
    <location>
        <begin position="17"/>
        <end position="144"/>
    </location>
</feature>
<dbReference type="Pfam" id="PF06271">
    <property type="entry name" value="RDD"/>
    <property type="match status" value="1"/>
</dbReference>
<gene>
    <name evidence="8" type="ORF">ACFF45_29215</name>
</gene>
<feature type="transmembrane region" description="Helical" evidence="6">
    <location>
        <begin position="106"/>
        <end position="131"/>
    </location>
</feature>
<dbReference type="InterPro" id="IPR010432">
    <property type="entry name" value="RDD"/>
</dbReference>
<dbReference type="EMBL" id="JBHMCY010000075">
    <property type="protein sequence ID" value="MFB9466669.1"/>
    <property type="molecule type" value="Genomic_DNA"/>
</dbReference>
<accession>A0ABV5N8R5</accession>
<feature type="transmembrane region" description="Helical" evidence="6">
    <location>
        <begin position="57"/>
        <end position="75"/>
    </location>
</feature>
<sequence length="324" mass="33693">MSELVTGEAVALELRPARLPSRALAVLLDLVVAFAAYTIVTVFLVISTASLDEAAQVAVSIATFLLVLVGAPIAVETLSHGRSLGKMALGLRVVRDDGGPIRFRHALVRGAIGVIELLLTLGVIACIASLVSERGRRLGDVFAGTLVVRERVPAAHARIAPPPPPWLAGRFSGLDLSAVPDTLWLAVRQYLTRMRQLDPQVGGAMAERLAADLAERTGAPVPQGIPAGVYLAAVVQERQAREIRRAHANGAGAYPSPTTARTTAPTPAPPVGYFSAVAQPEPGAARPAEAAEGPAQAPASGARRDEQPTGTETSRPPTGFVPPA</sequence>
<keyword evidence="4 6" id="KW-0472">Membrane</keyword>
<comment type="caution">
    <text evidence="8">The sequence shown here is derived from an EMBL/GenBank/DDBJ whole genome shotgun (WGS) entry which is preliminary data.</text>
</comment>
<feature type="compositionally biased region" description="Low complexity" evidence="5">
    <location>
        <begin position="278"/>
        <end position="301"/>
    </location>
</feature>
<feature type="region of interest" description="Disordered" evidence="5">
    <location>
        <begin position="248"/>
        <end position="324"/>
    </location>
</feature>
<evidence type="ECO:0000256" key="6">
    <source>
        <dbReference type="SAM" id="Phobius"/>
    </source>
</evidence>
<dbReference type="Proteomes" id="UP001589709">
    <property type="component" value="Unassembled WGS sequence"/>
</dbReference>
<feature type="transmembrane region" description="Helical" evidence="6">
    <location>
        <begin position="23"/>
        <end position="45"/>
    </location>
</feature>
<evidence type="ECO:0000256" key="3">
    <source>
        <dbReference type="ARBA" id="ARBA00022989"/>
    </source>
</evidence>
<reference evidence="8 9" key="1">
    <citation type="submission" date="2024-09" db="EMBL/GenBank/DDBJ databases">
        <authorList>
            <person name="Sun Q."/>
            <person name="Mori K."/>
        </authorList>
    </citation>
    <scope>NUCLEOTIDE SEQUENCE [LARGE SCALE GENOMIC DNA]</scope>
    <source>
        <strain evidence="8 9">JCM 6917</strain>
    </source>
</reference>
<evidence type="ECO:0000313" key="9">
    <source>
        <dbReference type="Proteomes" id="UP001589709"/>
    </source>
</evidence>
<evidence type="ECO:0000256" key="4">
    <source>
        <dbReference type="ARBA" id="ARBA00023136"/>
    </source>
</evidence>
<evidence type="ECO:0000256" key="2">
    <source>
        <dbReference type="ARBA" id="ARBA00022692"/>
    </source>
</evidence>
<evidence type="ECO:0000256" key="1">
    <source>
        <dbReference type="ARBA" id="ARBA00004141"/>
    </source>
</evidence>
<evidence type="ECO:0000259" key="7">
    <source>
        <dbReference type="Pfam" id="PF06271"/>
    </source>
</evidence>